<dbReference type="GO" id="GO:0070824">
    <property type="term" value="C:SHREC complex"/>
    <property type="evidence" value="ECO:0007669"/>
    <property type="project" value="InterPro"/>
</dbReference>
<evidence type="ECO:0000259" key="2">
    <source>
        <dbReference type="Pfam" id="PF16761"/>
    </source>
</evidence>
<proteinExistence type="predicted"/>
<dbReference type="GO" id="GO:0030466">
    <property type="term" value="P:silent mating-type cassette heterochromatin formation"/>
    <property type="evidence" value="ECO:0007669"/>
    <property type="project" value="TreeGrafter"/>
</dbReference>
<name>A0A9N9BRJ5_9GLOM</name>
<feature type="compositionally biased region" description="Low complexity" evidence="1">
    <location>
        <begin position="522"/>
        <end position="569"/>
    </location>
</feature>
<dbReference type="Pfam" id="PF16761">
    <property type="entry name" value="Clr2_transil"/>
    <property type="match status" value="1"/>
</dbReference>
<reference evidence="3" key="1">
    <citation type="submission" date="2021-06" db="EMBL/GenBank/DDBJ databases">
        <authorList>
            <person name="Kallberg Y."/>
            <person name="Tangrot J."/>
            <person name="Rosling A."/>
        </authorList>
    </citation>
    <scope>NUCLEOTIDE SEQUENCE</scope>
    <source>
        <strain evidence="3">IA702</strain>
    </source>
</reference>
<accession>A0A9N9BRJ5</accession>
<organism evidence="3 4">
    <name type="scientific">Paraglomus occultum</name>
    <dbReference type="NCBI Taxonomy" id="144539"/>
    <lineage>
        <taxon>Eukaryota</taxon>
        <taxon>Fungi</taxon>
        <taxon>Fungi incertae sedis</taxon>
        <taxon>Mucoromycota</taxon>
        <taxon>Glomeromycotina</taxon>
        <taxon>Glomeromycetes</taxon>
        <taxon>Paraglomerales</taxon>
        <taxon>Paraglomeraceae</taxon>
        <taxon>Paraglomus</taxon>
    </lineage>
</organism>
<feature type="compositionally biased region" description="Basic and acidic residues" evidence="1">
    <location>
        <begin position="496"/>
        <end position="509"/>
    </location>
</feature>
<dbReference type="OrthoDB" id="2421327at2759"/>
<dbReference type="GO" id="GO:0033553">
    <property type="term" value="C:rDNA heterochromatin"/>
    <property type="evidence" value="ECO:0007669"/>
    <property type="project" value="TreeGrafter"/>
</dbReference>
<gene>
    <name evidence="3" type="ORF">POCULU_LOCUS6222</name>
</gene>
<feature type="region of interest" description="Disordered" evidence="1">
    <location>
        <begin position="488"/>
        <end position="569"/>
    </location>
</feature>
<evidence type="ECO:0000313" key="3">
    <source>
        <dbReference type="EMBL" id="CAG8575670.1"/>
    </source>
</evidence>
<sequence>MSYEILANNVIRVTASDGCSHNPSNTTVTEEPDTSMNYYHYLPTEEKKNHDWRKRVGQKLAIRLKTYGVELDPDTAVLENWPSGYELYEHRTRKDSTQKIRTDVYLFGRHRFRSANEVEPHIFWLITDKTLPCQCKYCTKSRVVPNNNTITGSSESSIVKKTEPATLKTESSTSLQFKRYFAFRTGELVWVDLKDIGDATFIPMVRWNDGKMRYWPSIIWTRDRHTDVKPGVPVVLHYHVKLLRIPKCRRLKETSLRPWLSHIAMITPEDTSPSRNNVTDLILNQDYISAFAIALNAARKYTESYAVESPYRYRETEYRLLSISDIKEKQRLQLMAQHVHYHYIWIGSEHVYEDDVLRLKPEADEKYYLRVASIYKHPEKGIQFTGDLYTRGQALRNVPETVDDYSWVPCNSEEEEFTIDLCDVAGRFYATWPDIEGLSKARELLRVHVRHESLGCDWKQNGFAGENAATTGRAAKRGTILKLPGENLMRKHRRVEKTGANKSNRRDEGNGSGSTAAQPAVTRPITTQPTGTPPIATQSPDRSITTQPITTQIATPSTSTNAAATIQAN</sequence>
<dbReference type="GO" id="GO:0031934">
    <property type="term" value="C:mating-type region heterochromatin"/>
    <property type="evidence" value="ECO:0007669"/>
    <property type="project" value="TreeGrafter"/>
</dbReference>
<dbReference type="AlphaFoldDB" id="A0A9N9BRJ5"/>
<dbReference type="InterPro" id="IPR038986">
    <property type="entry name" value="Clr2"/>
</dbReference>
<dbReference type="PANTHER" id="PTHR38046:SF1">
    <property type="entry name" value="CRYPTIC LOCI REGULATOR 2"/>
    <property type="match status" value="1"/>
</dbReference>
<comment type="caution">
    <text evidence="3">The sequence shown here is derived from an EMBL/GenBank/DDBJ whole genome shotgun (WGS) entry which is preliminary data.</text>
</comment>
<dbReference type="Proteomes" id="UP000789572">
    <property type="component" value="Unassembled WGS sequence"/>
</dbReference>
<evidence type="ECO:0000256" key="1">
    <source>
        <dbReference type="SAM" id="MobiDB-lite"/>
    </source>
</evidence>
<feature type="domain" description="Cryptic loci regulator 2 N-terminal" evidence="2">
    <location>
        <begin position="77"/>
        <end position="138"/>
    </location>
</feature>
<dbReference type="EMBL" id="CAJVPJ010001105">
    <property type="protein sequence ID" value="CAG8575670.1"/>
    <property type="molecule type" value="Genomic_DNA"/>
</dbReference>
<dbReference type="InterPro" id="IPR031915">
    <property type="entry name" value="Clr2_N"/>
</dbReference>
<dbReference type="PANTHER" id="PTHR38046">
    <property type="entry name" value="CRYPTIC LOCI REGULATOR 2"/>
    <property type="match status" value="1"/>
</dbReference>
<keyword evidence="4" id="KW-1185">Reference proteome</keyword>
<evidence type="ECO:0000313" key="4">
    <source>
        <dbReference type="Proteomes" id="UP000789572"/>
    </source>
</evidence>
<protein>
    <submittedName>
        <fullName evidence="3">8283_t:CDS:1</fullName>
    </submittedName>
</protein>